<gene>
    <name evidence="2" type="ORF">FYJ66_06235</name>
</gene>
<dbReference type="InterPro" id="IPR052024">
    <property type="entry name" value="Methanogen_methyltrans"/>
</dbReference>
<reference evidence="2" key="1">
    <citation type="submission" date="2019-09" db="EMBL/GenBank/DDBJ databases">
        <title>In-depth cultivation of the pig gut microbiome towards novel bacterial diversity and tailored functional studies.</title>
        <authorList>
            <person name="Wylensek D."/>
            <person name="Hitch T.C.A."/>
            <person name="Clavel T."/>
        </authorList>
    </citation>
    <scope>NUCLEOTIDE SEQUENCE</scope>
    <source>
        <strain evidence="2">RF-744-FAT-WT-3</strain>
    </source>
</reference>
<evidence type="ECO:0000259" key="1">
    <source>
        <dbReference type="Pfam" id="PF01208"/>
    </source>
</evidence>
<dbReference type="PANTHER" id="PTHR47099:SF1">
    <property type="entry name" value="METHYLCOBAMIDE:COM METHYLTRANSFERASE MTBA"/>
    <property type="match status" value="1"/>
</dbReference>
<sequence>MGKIIDFPCSYGNSSGVRPEVTEGLGLTFPDAYLHSETMVKLARSLKEKDNAVHCDLSFCHTLEAEAMGGDINLGNDRQGPRCGGYVCSSVEQLLELPDIDFSKGRIAETLEAARILCEQGEYPNMELCGPFTIMANLIDLKYVFKACRRQPEIMKEVYWKFGRQTLKFIKEAEAHGMKLISYADPTGALNILGPKVLESYTNEFTADFIRQAVEETREDTMILLCPKTTYALIGTDNAEFVEHQLPEKKMRYADACISMVGQVKLSGQNCIKNVGFNITNGIFMEVKLKG</sequence>
<dbReference type="GO" id="GO:0006779">
    <property type="term" value="P:porphyrin-containing compound biosynthetic process"/>
    <property type="evidence" value="ECO:0007669"/>
    <property type="project" value="InterPro"/>
</dbReference>
<feature type="domain" description="Uroporphyrinogen decarboxylase (URO-D)" evidence="1">
    <location>
        <begin position="26"/>
        <end position="224"/>
    </location>
</feature>
<dbReference type="GO" id="GO:0004853">
    <property type="term" value="F:uroporphyrinogen decarboxylase activity"/>
    <property type="evidence" value="ECO:0007669"/>
    <property type="project" value="InterPro"/>
</dbReference>
<dbReference type="InterPro" id="IPR000257">
    <property type="entry name" value="Uroporphyrinogen_deCOase"/>
</dbReference>
<keyword evidence="2" id="KW-0489">Methyltransferase</keyword>
<dbReference type="Pfam" id="PF01208">
    <property type="entry name" value="URO-D"/>
    <property type="match status" value="1"/>
</dbReference>
<dbReference type="GO" id="GO:0032259">
    <property type="term" value="P:methylation"/>
    <property type="evidence" value="ECO:0007669"/>
    <property type="project" value="UniProtKB-KW"/>
</dbReference>
<dbReference type="AlphaFoldDB" id="A0A6A8MAG7"/>
<proteinExistence type="predicted"/>
<dbReference type="GO" id="GO:0008168">
    <property type="term" value="F:methyltransferase activity"/>
    <property type="evidence" value="ECO:0007669"/>
    <property type="project" value="UniProtKB-KW"/>
</dbReference>
<keyword evidence="2" id="KW-0808">Transferase</keyword>
<dbReference type="Gene3D" id="3.20.20.210">
    <property type="match status" value="1"/>
</dbReference>
<comment type="caution">
    <text evidence="2">The sequence shown here is derived from an EMBL/GenBank/DDBJ whole genome shotgun (WGS) entry which is preliminary data.</text>
</comment>
<dbReference type="InterPro" id="IPR038071">
    <property type="entry name" value="UROD/MetE-like_sf"/>
</dbReference>
<name>A0A6A8MAG7_9FIRM</name>
<dbReference type="EMBL" id="VUNB01000004">
    <property type="protein sequence ID" value="MST69189.1"/>
    <property type="molecule type" value="Genomic_DNA"/>
</dbReference>
<dbReference type="RefSeq" id="WP_154572652.1">
    <property type="nucleotide sequence ID" value="NZ_DBEZJY010000043.1"/>
</dbReference>
<accession>A0A6A8MAG7</accession>
<dbReference type="SUPFAM" id="SSF51726">
    <property type="entry name" value="UROD/MetE-like"/>
    <property type="match status" value="1"/>
</dbReference>
<organism evidence="2">
    <name type="scientific">Baileyella intestinalis</name>
    <dbReference type="NCBI Taxonomy" id="2606709"/>
    <lineage>
        <taxon>Bacteria</taxon>
        <taxon>Bacillati</taxon>
        <taxon>Bacillota</taxon>
        <taxon>Clostridia</taxon>
        <taxon>Peptostreptococcales</taxon>
        <taxon>Anaerovoracaceae</taxon>
        <taxon>Baileyella</taxon>
    </lineage>
</organism>
<dbReference type="PANTHER" id="PTHR47099">
    <property type="entry name" value="METHYLCOBAMIDE:COM METHYLTRANSFERASE MTBA"/>
    <property type="match status" value="1"/>
</dbReference>
<protein>
    <submittedName>
        <fullName evidence="2">Methylcobamide--CoM methyltransferase</fullName>
    </submittedName>
</protein>
<evidence type="ECO:0000313" key="2">
    <source>
        <dbReference type="EMBL" id="MST69189.1"/>
    </source>
</evidence>